<sequence>MSRHPRSPVSRFRPAKPVATAFLALGLTTTLLGGVARADIPGANGVYTGCYSRTNGVLRLIDFEAGQRCRSGETTVTWNQTGPQGPAGPAGPAGPVGPAGPQGPAGAPATKLFAFVQRDGTLVAERSSGATSVTVVSDGFYRVVFDRDISKCVFTATTEPIGSEFGIFRGYANTFHDDSHPNEVSVLTTNSGGQTLGFDFNLAVFCP</sequence>
<reference evidence="2 3" key="1">
    <citation type="submission" date="2022-12" db="EMBL/GenBank/DDBJ databases">
        <authorList>
            <person name="Mo P."/>
        </authorList>
    </citation>
    <scope>NUCLEOTIDE SEQUENCE [LARGE SCALE GENOMIC DNA]</scope>
    <source>
        <strain evidence="2 3">HUAS 2-6</strain>
    </source>
</reference>
<keyword evidence="3" id="KW-1185">Reference proteome</keyword>
<evidence type="ECO:0000313" key="3">
    <source>
        <dbReference type="Proteomes" id="UP001212326"/>
    </source>
</evidence>
<accession>A0ABY7NX41</accession>
<dbReference type="RefSeq" id="WP_270079622.1">
    <property type="nucleotide sequence ID" value="NZ_CP115300.1"/>
</dbReference>
<name>A0ABY7NX41_9ACTN</name>
<organism evidence="2 3">
    <name type="scientific">Streptomyces camelliae</name>
    <dbReference type="NCBI Taxonomy" id="3004093"/>
    <lineage>
        <taxon>Bacteria</taxon>
        <taxon>Bacillati</taxon>
        <taxon>Actinomycetota</taxon>
        <taxon>Actinomycetes</taxon>
        <taxon>Kitasatosporales</taxon>
        <taxon>Streptomycetaceae</taxon>
        <taxon>Streptomyces</taxon>
    </lineage>
</organism>
<dbReference type="Proteomes" id="UP001212326">
    <property type="component" value="Chromosome"/>
</dbReference>
<evidence type="ECO:0000256" key="1">
    <source>
        <dbReference type="SAM" id="MobiDB-lite"/>
    </source>
</evidence>
<evidence type="ECO:0008006" key="4">
    <source>
        <dbReference type="Google" id="ProtNLM"/>
    </source>
</evidence>
<evidence type="ECO:0000313" key="2">
    <source>
        <dbReference type="EMBL" id="WBO61663.1"/>
    </source>
</evidence>
<gene>
    <name evidence="2" type="ORF">O1G22_01700</name>
</gene>
<dbReference type="Gene3D" id="1.20.5.320">
    <property type="entry name" value="6-Phosphogluconate Dehydrogenase, domain 3"/>
    <property type="match status" value="1"/>
</dbReference>
<proteinExistence type="predicted"/>
<dbReference type="EMBL" id="CP115300">
    <property type="protein sequence ID" value="WBO61663.1"/>
    <property type="molecule type" value="Genomic_DNA"/>
</dbReference>
<protein>
    <recommendedName>
        <fullName evidence="4">Collagen-like protein</fullName>
    </recommendedName>
</protein>
<feature type="region of interest" description="Disordered" evidence="1">
    <location>
        <begin position="74"/>
        <end position="105"/>
    </location>
</feature>